<evidence type="ECO:0000256" key="3">
    <source>
        <dbReference type="ARBA" id="ARBA00022475"/>
    </source>
</evidence>
<dbReference type="NCBIfam" id="TIGR00427">
    <property type="entry name" value="NAAT family transporter"/>
    <property type="match status" value="1"/>
</dbReference>
<comment type="subcellular location">
    <subcellularLocation>
        <location evidence="1 7">Cell membrane</location>
        <topology evidence="1 7">Multi-pass membrane protein</topology>
    </subcellularLocation>
</comment>
<feature type="transmembrane region" description="Helical" evidence="7">
    <location>
        <begin position="174"/>
        <end position="197"/>
    </location>
</feature>
<dbReference type="Proteomes" id="UP001321582">
    <property type="component" value="Chromosome"/>
</dbReference>
<comment type="similarity">
    <text evidence="2 7">Belongs to the UPF0056 (MarC) family.</text>
</comment>
<gene>
    <name evidence="8" type="ORF">HLVA_06330</name>
</gene>
<dbReference type="RefSeq" id="WP_307905000.1">
    <property type="nucleotide sequence ID" value="NZ_AP027059.1"/>
</dbReference>
<evidence type="ECO:0000256" key="6">
    <source>
        <dbReference type="ARBA" id="ARBA00023136"/>
    </source>
</evidence>
<dbReference type="Pfam" id="PF01914">
    <property type="entry name" value="MarC"/>
    <property type="match status" value="1"/>
</dbReference>
<dbReference type="AlphaFoldDB" id="A0AAU9DSN2"/>
<dbReference type="KEGG" id="haby:HLVA_06330"/>
<evidence type="ECO:0000313" key="8">
    <source>
        <dbReference type="EMBL" id="BDU50064.1"/>
    </source>
</evidence>
<protein>
    <recommendedName>
        <fullName evidence="7">UPF0056 membrane protein</fullName>
    </recommendedName>
</protein>
<dbReference type="InterPro" id="IPR002771">
    <property type="entry name" value="Multi_antbiot-R_MarC"/>
</dbReference>
<reference evidence="8 9" key="1">
    <citation type="submission" date="2022-11" db="EMBL/GenBank/DDBJ databases">
        <title>Haliovirga abyssi gen. nov., sp. nov., a mesophilic fermentative bacterium isolated from the Iheya North hydrothermal field and the proposal of Haliovirgaceae fam. nov.</title>
        <authorList>
            <person name="Miyazaki U."/>
            <person name="Tame A."/>
            <person name="Miyazaki J."/>
            <person name="Takai K."/>
            <person name="Sawayama S."/>
            <person name="Kitajima M."/>
            <person name="Okamoto A."/>
            <person name="Nakagawa S."/>
        </authorList>
    </citation>
    <scope>NUCLEOTIDE SEQUENCE [LARGE SCALE GENOMIC DNA]</scope>
    <source>
        <strain evidence="8 9">IC12</strain>
    </source>
</reference>
<organism evidence="8 9">
    <name type="scientific">Haliovirga abyssi</name>
    <dbReference type="NCBI Taxonomy" id="2996794"/>
    <lineage>
        <taxon>Bacteria</taxon>
        <taxon>Fusobacteriati</taxon>
        <taxon>Fusobacteriota</taxon>
        <taxon>Fusobacteriia</taxon>
        <taxon>Fusobacteriales</taxon>
        <taxon>Haliovirgaceae</taxon>
        <taxon>Haliovirga</taxon>
    </lineage>
</organism>
<accession>A0AAU9DSN2</accession>
<name>A0AAU9DSN2_9FUSO</name>
<keyword evidence="6 7" id="KW-0472">Membrane</keyword>
<dbReference type="EMBL" id="AP027059">
    <property type="protein sequence ID" value="BDU50064.1"/>
    <property type="molecule type" value="Genomic_DNA"/>
</dbReference>
<feature type="transmembrane region" description="Helical" evidence="7">
    <location>
        <begin position="78"/>
        <end position="96"/>
    </location>
</feature>
<evidence type="ECO:0000256" key="4">
    <source>
        <dbReference type="ARBA" id="ARBA00022692"/>
    </source>
</evidence>
<keyword evidence="3" id="KW-1003">Cell membrane</keyword>
<sequence length="204" mass="22673">MEFGNLSKLLADTLALMAIMNPFGNLPIFIGMTEDLPKPLKKEIFKVIIYAGIGITLIFGIIGDFLMKYFFHLEINELRIAGGLLLIIVGLKNMLFSKDKKKLDGSSDYGKEEIEQGIIPMAFPLLVGPGAMATVLLIKREHGILNVIFATLVVFLIIKILFKFEELIAKIFGKVVLLILSRVMQLFIVAIGVSFMIHGIKSVF</sequence>
<feature type="transmembrane region" description="Helical" evidence="7">
    <location>
        <begin position="144"/>
        <end position="162"/>
    </location>
</feature>
<keyword evidence="9" id="KW-1185">Reference proteome</keyword>
<evidence type="ECO:0000313" key="9">
    <source>
        <dbReference type="Proteomes" id="UP001321582"/>
    </source>
</evidence>
<evidence type="ECO:0000256" key="1">
    <source>
        <dbReference type="ARBA" id="ARBA00004651"/>
    </source>
</evidence>
<dbReference type="PANTHER" id="PTHR33508:SF1">
    <property type="entry name" value="UPF0056 MEMBRANE PROTEIN YHCE"/>
    <property type="match status" value="1"/>
</dbReference>
<feature type="transmembrane region" description="Helical" evidence="7">
    <location>
        <begin position="117"/>
        <end position="138"/>
    </location>
</feature>
<evidence type="ECO:0000256" key="7">
    <source>
        <dbReference type="RuleBase" id="RU362048"/>
    </source>
</evidence>
<feature type="transmembrane region" description="Helical" evidence="7">
    <location>
        <begin position="44"/>
        <end position="66"/>
    </location>
</feature>
<keyword evidence="4 7" id="KW-0812">Transmembrane</keyword>
<evidence type="ECO:0000256" key="2">
    <source>
        <dbReference type="ARBA" id="ARBA00009784"/>
    </source>
</evidence>
<keyword evidence="5 7" id="KW-1133">Transmembrane helix</keyword>
<proteinExistence type="inferred from homology"/>
<evidence type="ECO:0000256" key="5">
    <source>
        <dbReference type="ARBA" id="ARBA00022989"/>
    </source>
</evidence>
<dbReference type="PANTHER" id="PTHR33508">
    <property type="entry name" value="UPF0056 MEMBRANE PROTEIN YHCE"/>
    <property type="match status" value="1"/>
</dbReference>
<dbReference type="GO" id="GO:0005886">
    <property type="term" value="C:plasma membrane"/>
    <property type="evidence" value="ECO:0007669"/>
    <property type="project" value="UniProtKB-SubCell"/>
</dbReference>
<feature type="transmembrane region" description="Helical" evidence="7">
    <location>
        <begin position="14"/>
        <end position="32"/>
    </location>
</feature>